<name>A0A8D8JUL9_CULPI</name>
<protein>
    <submittedName>
        <fullName evidence="1">(northern house mosquito) hypothetical protein</fullName>
    </submittedName>
</protein>
<dbReference type="EMBL" id="HBUE01304998">
    <property type="protein sequence ID" value="CAG6580535.1"/>
    <property type="molecule type" value="Transcribed_RNA"/>
</dbReference>
<dbReference type="AlphaFoldDB" id="A0A8D8JUL9"/>
<organism evidence="1">
    <name type="scientific">Culex pipiens</name>
    <name type="common">House mosquito</name>
    <dbReference type="NCBI Taxonomy" id="7175"/>
    <lineage>
        <taxon>Eukaryota</taxon>
        <taxon>Metazoa</taxon>
        <taxon>Ecdysozoa</taxon>
        <taxon>Arthropoda</taxon>
        <taxon>Hexapoda</taxon>
        <taxon>Insecta</taxon>
        <taxon>Pterygota</taxon>
        <taxon>Neoptera</taxon>
        <taxon>Endopterygota</taxon>
        <taxon>Diptera</taxon>
        <taxon>Nematocera</taxon>
        <taxon>Culicoidea</taxon>
        <taxon>Culicidae</taxon>
        <taxon>Culicinae</taxon>
        <taxon>Culicini</taxon>
        <taxon>Culex</taxon>
        <taxon>Culex</taxon>
    </lineage>
</organism>
<dbReference type="EMBL" id="HBUE01198902">
    <property type="protein sequence ID" value="CAG6528778.1"/>
    <property type="molecule type" value="Transcribed_RNA"/>
</dbReference>
<evidence type="ECO:0000313" key="1">
    <source>
        <dbReference type="EMBL" id="CAG6580535.1"/>
    </source>
</evidence>
<reference evidence="1" key="1">
    <citation type="submission" date="2021-05" db="EMBL/GenBank/DDBJ databases">
        <authorList>
            <person name="Alioto T."/>
            <person name="Alioto T."/>
            <person name="Gomez Garrido J."/>
        </authorList>
    </citation>
    <scope>NUCLEOTIDE SEQUENCE</scope>
</reference>
<accession>A0A8D8JUL9</accession>
<dbReference type="EMBL" id="HBUE01068661">
    <property type="protein sequence ID" value="CAG6471712.1"/>
    <property type="molecule type" value="Transcribed_RNA"/>
</dbReference>
<sequence length="139" mass="14761">MKHSAPLATTKATDRWGLTLVSPYGSTLSSTRHLSFRNATVAAYVGSTPTFCVASQAFRVSRSILDASRFKSICSPSPLTGSCSEFSPSTCFTQVSMSFRSSAALSLEILGKAKTTSMCRSMIARLSPYSSSRTAHAAS</sequence>
<proteinExistence type="predicted"/>